<evidence type="ECO:0000313" key="2">
    <source>
        <dbReference type="EMBL" id="PZO47639.1"/>
    </source>
</evidence>
<sequence length="67" mass="7735">MTDDEPTGFDWRNVSNDELNGDRRRDAYAEKLRRSVAAIQEYNAGRELAEQYAINSSSLRQMTKVKP</sequence>
<feature type="non-terminal residue" evidence="2">
    <location>
        <position position="67"/>
    </location>
</feature>
<reference evidence="2 3" key="2">
    <citation type="submission" date="2018-06" db="EMBL/GenBank/DDBJ databases">
        <title>Metagenomic assembly of (sub)arctic Cyanobacteria and their associated microbiome from non-axenic cultures.</title>
        <authorList>
            <person name="Baurain D."/>
        </authorList>
    </citation>
    <scope>NUCLEOTIDE SEQUENCE [LARGE SCALE GENOMIC DNA]</scope>
    <source>
        <strain evidence="2">ULC027bin1</strain>
    </source>
</reference>
<proteinExistence type="predicted"/>
<dbReference type="EMBL" id="QBMP01000266">
    <property type="protein sequence ID" value="PZO47639.1"/>
    <property type="molecule type" value="Genomic_DNA"/>
</dbReference>
<feature type="region of interest" description="Disordered" evidence="1">
    <location>
        <begin position="1"/>
        <end position="22"/>
    </location>
</feature>
<reference evidence="3" key="1">
    <citation type="submission" date="2018-04" db="EMBL/GenBank/DDBJ databases">
        <authorList>
            <person name="Cornet L."/>
        </authorList>
    </citation>
    <scope>NUCLEOTIDE SEQUENCE [LARGE SCALE GENOMIC DNA]</scope>
</reference>
<evidence type="ECO:0000313" key="3">
    <source>
        <dbReference type="Proteomes" id="UP000249794"/>
    </source>
</evidence>
<accession>A0A2W4X0C0</accession>
<dbReference type="Proteomes" id="UP000249794">
    <property type="component" value="Unassembled WGS sequence"/>
</dbReference>
<comment type="caution">
    <text evidence="2">The sequence shown here is derived from an EMBL/GenBank/DDBJ whole genome shotgun (WGS) entry which is preliminary data.</text>
</comment>
<evidence type="ECO:0000256" key="1">
    <source>
        <dbReference type="SAM" id="MobiDB-lite"/>
    </source>
</evidence>
<dbReference type="AlphaFoldDB" id="A0A2W4X0C0"/>
<organism evidence="2 3">
    <name type="scientific">Phormidesmis priestleyi</name>
    <dbReference type="NCBI Taxonomy" id="268141"/>
    <lineage>
        <taxon>Bacteria</taxon>
        <taxon>Bacillati</taxon>
        <taxon>Cyanobacteriota</taxon>
        <taxon>Cyanophyceae</taxon>
        <taxon>Leptolyngbyales</taxon>
        <taxon>Leptolyngbyaceae</taxon>
        <taxon>Phormidesmis</taxon>
    </lineage>
</organism>
<protein>
    <submittedName>
        <fullName evidence="2">Uncharacterized protein</fullName>
    </submittedName>
</protein>
<gene>
    <name evidence="2" type="ORF">DCF15_18790</name>
</gene>
<name>A0A2W4X0C0_9CYAN</name>